<dbReference type="Proteomes" id="UP000030745">
    <property type="component" value="Unassembled WGS sequence"/>
</dbReference>
<sequence length="91" mass="9800">LVVGYGTESVDDGTTSVGFFKVRNAWGANWGEHGHIRLEGGLNREPGTRKLAMYVAFSMLPSPRGVDATPKQRSRARPATCVPIDVENAAT</sequence>
<dbReference type="GO" id="GO:0008234">
    <property type="term" value="F:cysteine-type peptidase activity"/>
    <property type="evidence" value="ECO:0007669"/>
    <property type="project" value="InterPro"/>
</dbReference>
<keyword evidence="4" id="KW-1185">Reference proteome</keyword>
<reference evidence="3 4" key="1">
    <citation type="journal article" date="2013" name="PLoS Genet.">
        <title>Distinctive expansion of potential virulence genes in the genome of the oomycete fish pathogen Saprolegnia parasitica.</title>
        <authorList>
            <person name="Jiang R.H."/>
            <person name="de Bruijn I."/>
            <person name="Haas B.J."/>
            <person name="Belmonte R."/>
            <person name="Lobach L."/>
            <person name="Christie J."/>
            <person name="van den Ackerveken G."/>
            <person name="Bottin A."/>
            <person name="Bulone V."/>
            <person name="Diaz-Moreno S.M."/>
            <person name="Dumas B."/>
            <person name="Fan L."/>
            <person name="Gaulin E."/>
            <person name="Govers F."/>
            <person name="Grenville-Briggs L.J."/>
            <person name="Horner N.R."/>
            <person name="Levin J.Z."/>
            <person name="Mammella M."/>
            <person name="Meijer H.J."/>
            <person name="Morris P."/>
            <person name="Nusbaum C."/>
            <person name="Oome S."/>
            <person name="Phillips A.J."/>
            <person name="van Rooyen D."/>
            <person name="Rzeszutek E."/>
            <person name="Saraiva M."/>
            <person name="Secombes C.J."/>
            <person name="Seidl M.F."/>
            <person name="Snel B."/>
            <person name="Stassen J.H."/>
            <person name="Sykes S."/>
            <person name="Tripathy S."/>
            <person name="van den Berg H."/>
            <person name="Vega-Arreguin J.C."/>
            <person name="Wawra S."/>
            <person name="Young S.K."/>
            <person name="Zeng Q."/>
            <person name="Dieguez-Uribeondo J."/>
            <person name="Russ C."/>
            <person name="Tyler B.M."/>
            <person name="van West P."/>
        </authorList>
    </citation>
    <scope>NUCLEOTIDE SEQUENCE [LARGE SCALE GENOMIC DNA]</scope>
    <source>
        <strain evidence="3 4">CBS 223.65</strain>
    </source>
</reference>
<accession>A0A067BCW3</accession>
<dbReference type="RefSeq" id="XP_012213333.1">
    <property type="nucleotide sequence ID" value="XM_012357943.1"/>
</dbReference>
<dbReference type="OrthoDB" id="65740at2759"/>
<name>A0A067BCW3_SAPPC</name>
<evidence type="ECO:0000256" key="1">
    <source>
        <dbReference type="SAM" id="MobiDB-lite"/>
    </source>
</evidence>
<feature type="region of interest" description="Disordered" evidence="1">
    <location>
        <begin position="65"/>
        <end position="91"/>
    </location>
</feature>
<organism evidence="3 4">
    <name type="scientific">Saprolegnia parasitica (strain CBS 223.65)</name>
    <dbReference type="NCBI Taxonomy" id="695850"/>
    <lineage>
        <taxon>Eukaryota</taxon>
        <taxon>Sar</taxon>
        <taxon>Stramenopiles</taxon>
        <taxon>Oomycota</taxon>
        <taxon>Saprolegniomycetes</taxon>
        <taxon>Saprolegniales</taxon>
        <taxon>Saprolegniaceae</taxon>
        <taxon>Saprolegnia</taxon>
    </lineage>
</organism>
<feature type="non-terminal residue" evidence="3">
    <location>
        <position position="1"/>
    </location>
</feature>
<feature type="domain" description="Peptidase C1A papain C-terminal" evidence="2">
    <location>
        <begin position="1"/>
        <end position="54"/>
    </location>
</feature>
<evidence type="ECO:0000313" key="4">
    <source>
        <dbReference type="Proteomes" id="UP000030745"/>
    </source>
</evidence>
<gene>
    <name evidence="3" type="ORF">SPRG_18509</name>
</gene>
<dbReference type="Pfam" id="PF00112">
    <property type="entry name" value="Peptidase_C1"/>
    <property type="match status" value="1"/>
</dbReference>
<dbReference type="InterPro" id="IPR038765">
    <property type="entry name" value="Papain-like_cys_pep_sf"/>
</dbReference>
<dbReference type="InterPro" id="IPR000668">
    <property type="entry name" value="Peptidase_C1A_C"/>
</dbReference>
<proteinExistence type="predicted"/>
<dbReference type="KEGG" id="spar:SPRG_18509"/>
<dbReference type="Gene3D" id="2.40.50.170">
    <property type="entry name" value="Cysteine proteinases. Chain C"/>
    <property type="match status" value="1"/>
</dbReference>
<evidence type="ECO:0000259" key="2">
    <source>
        <dbReference type="Pfam" id="PF00112"/>
    </source>
</evidence>
<dbReference type="VEuPathDB" id="FungiDB:SPRG_18509"/>
<dbReference type="AlphaFoldDB" id="A0A067BCW3"/>
<dbReference type="GO" id="GO:0006508">
    <property type="term" value="P:proteolysis"/>
    <property type="evidence" value="ECO:0007669"/>
    <property type="project" value="InterPro"/>
</dbReference>
<evidence type="ECO:0000313" key="3">
    <source>
        <dbReference type="EMBL" id="KDO15958.1"/>
    </source>
</evidence>
<protein>
    <recommendedName>
        <fullName evidence="2">Peptidase C1A papain C-terminal domain-containing protein</fullName>
    </recommendedName>
</protein>
<dbReference type="EMBL" id="KK584442">
    <property type="protein sequence ID" value="KDO15958.1"/>
    <property type="molecule type" value="Genomic_DNA"/>
</dbReference>
<dbReference type="SUPFAM" id="SSF54001">
    <property type="entry name" value="Cysteine proteinases"/>
    <property type="match status" value="1"/>
</dbReference>
<dbReference type="GeneID" id="24140033"/>